<dbReference type="SMART" id="SM00345">
    <property type="entry name" value="HTH_GNTR"/>
    <property type="match status" value="1"/>
</dbReference>
<feature type="domain" description="HTH gntR-type" evidence="4">
    <location>
        <begin position="6"/>
        <end position="73"/>
    </location>
</feature>
<dbReference type="SUPFAM" id="SSF48008">
    <property type="entry name" value="GntR ligand-binding domain-like"/>
    <property type="match status" value="1"/>
</dbReference>
<accession>A0A2T5MI03</accession>
<evidence type="ECO:0000256" key="2">
    <source>
        <dbReference type="ARBA" id="ARBA00023125"/>
    </source>
</evidence>
<comment type="caution">
    <text evidence="5">The sequence shown here is derived from an EMBL/GenBank/DDBJ whole genome shotgun (WGS) entry which is preliminary data.</text>
</comment>
<evidence type="ECO:0000313" key="6">
    <source>
        <dbReference type="Proteomes" id="UP000244248"/>
    </source>
</evidence>
<dbReference type="PANTHER" id="PTHR43537">
    <property type="entry name" value="TRANSCRIPTIONAL REGULATOR, GNTR FAMILY"/>
    <property type="match status" value="1"/>
</dbReference>
<evidence type="ECO:0000313" key="5">
    <source>
        <dbReference type="EMBL" id="PTU32194.1"/>
    </source>
</evidence>
<dbReference type="InterPro" id="IPR000524">
    <property type="entry name" value="Tscrpt_reg_HTH_GntR"/>
</dbReference>
<dbReference type="PROSITE" id="PS50949">
    <property type="entry name" value="HTH_GNTR"/>
    <property type="match status" value="1"/>
</dbReference>
<evidence type="ECO:0000259" key="4">
    <source>
        <dbReference type="PROSITE" id="PS50949"/>
    </source>
</evidence>
<dbReference type="AlphaFoldDB" id="A0A2T5MI03"/>
<dbReference type="InterPro" id="IPR036390">
    <property type="entry name" value="WH_DNA-bd_sf"/>
</dbReference>
<keyword evidence="1" id="KW-0805">Transcription regulation</keyword>
<dbReference type="SUPFAM" id="SSF46785">
    <property type="entry name" value="Winged helix' DNA-binding domain"/>
    <property type="match status" value="1"/>
</dbReference>
<dbReference type="CDD" id="cd07377">
    <property type="entry name" value="WHTH_GntR"/>
    <property type="match status" value="1"/>
</dbReference>
<dbReference type="Pfam" id="PF00392">
    <property type="entry name" value="GntR"/>
    <property type="match status" value="1"/>
</dbReference>
<dbReference type="EMBL" id="QANS01000002">
    <property type="protein sequence ID" value="PTU32194.1"/>
    <property type="molecule type" value="Genomic_DNA"/>
</dbReference>
<dbReference type="SMART" id="SM00895">
    <property type="entry name" value="FCD"/>
    <property type="match status" value="1"/>
</dbReference>
<gene>
    <name evidence="5" type="ORF">CJD38_05910</name>
</gene>
<reference evidence="5 6" key="1">
    <citation type="submission" date="2018-04" db="EMBL/GenBank/DDBJ databases">
        <title>Novel species isolated from glacier.</title>
        <authorList>
            <person name="Liu Q."/>
            <person name="Xin Y.-H."/>
        </authorList>
    </citation>
    <scope>NUCLEOTIDE SEQUENCE [LARGE SCALE GENOMIC DNA]</scope>
    <source>
        <strain evidence="5 6">GT1R17</strain>
    </source>
</reference>
<evidence type="ECO:0000256" key="1">
    <source>
        <dbReference type="ARBA" id="ARBA00023015"/>
    </source>
</evidence>
<dbReference type="InterPro" id="IPR011711">
    <property type="entry name" value="GntR_C"/>
</dbReference>
<evidence type="ECO:0000256" key="3">
    <source>
        <dbReference type="ARBA" id="ARBA00023163"/>
    </source>
</evidence>
<dbReference type="Gene3D" id="1.20.120.530">
    <property type="entry name" value="GntR ligand-binding domain-like"/>
    <property type="match status" value="1"/>
</dbReference>
<organism evidence="5 6">
    <name type="scientific">Stenotrophobium rhamnosiphilum</name>
    <dbReference type="NCBI Taxonomy" id="2029166"/>
    <lineage>
        <taxon>Bacteria</taxon>
        <taxon>Pseudomonadati</taxon>
        <taxon>Pseudomonadota</taxon>
        <taxon>Gammaproteobacteria</taxon>
        <taxon>Nevskiales</taxon>
        <taxon>Nevskiaceae</taxon>
        <taxon>Stenotrophobium</taxon>
    </lineage>
</organism>
<proteinExistence type="predicted"/>
<dbReference type="InterPro" id="IPR008920">
    <property type="entry name" value="TF_FadR/GntR_C"/>
</dbReference>
<name>A0A2T5MI03_9GAMM</name>
<dbReference type="Proteomes" id="UP000244248">
    <property type="component" value="Unassembled WGS sequence"/>
</dbReference>
<dbReference type="GO" id="GO:0003677">
    <property type="term" value="F:DNA binding"/>
    <property type="evidence" value="ECO:0007669"/>
    <property type="project" value="UniProtKB-KW"/>
</dbReference>
<keyword evidence="2" id="KW-0238">DNA-binding</keyword>
<dbReference type="PANTHER" id="PTHR43537:SF24">
    <property type="entry name" value="GLUCONATE OPERON TRANSCRIPTIONAL REPRESSOR"/>
    <property type="match status" value="1"/>
</dbReference>
<dbReference type="OrthoDB" id="9799812at2"/>
<keyword evidence="3" id="KW-0804">Transcription</keyword>
<dbReference type="Pfam" id="PF07729">
    <property type="entry name" value="FCD"/>
    <property type="match status" value="1"/>
</dbReference>
<dbReference type="GO" id="GO:0003700">
    <property type="term" value="F:DNA-binding transcription factor activity"/>
    <property type="evidence" value="ECO:0007669"/>
    <property type="project" value="InterPro"/>
</dbReference>
<dbReference type="RefSeq" id="WP_107939385.1">
    <property type="nucleotide sequence ID" value="NZ_QANS01000002.1"/>
</dbReference>
<protein>
    <submittedName>
        <fullName evidence="5">GntR family transcriptional regulator</fullName>
    </submittedName>
</protein>
<sequence length="218" mass="24980">MKLNRTCMRDPIRDTLVSRILDGVYPEGTHLKELALAREFNVSQAPVREALRELEALGLVETERYRGTRVRHLDIGELREAYELRRLLETASIRSTPFFNDKDLTELDQQVQRIEALTLAGGDCINDLMDDVLRFHRKLVEMSGNRLFLKAWESMAWGVRSRIMAKKIGFVTGLNELRAGVVDSLRRGQREQAAAFLGQITDRLLESLNEQDRQAKVA</sequence>
<dbReference type="Gene3D" id="1.10.10.10">
    <property type="entry name" value="Winged helix-like DNA-binding domain superfamily/Winged helix DNA-binding domain"/>
    <property type="match status" value="1"/>
</dbReference>
<dbReference type="InterPro" id="IPR036388">
    <property type="entry name" value="WH-like_DNA-bd_sf"/>
</dbReference>
<keyword evidence="6" id="KW-1185">Reference proteome</keyword>